<sequence length="138" mass="14685">MNTKQFDIATLILRSSLGVMFIAHGLLKVLVFTLPGTVQFFESVGFPGWMAYVVAYSEIGGGVLLIAGVYTRAVALAFIPILLGSLFVHIGNGWLFTNANGGWEYPAFLTIIAVVVALLGSGKYAVSLPFLNKSIATA</sequence>
<dbReference type="InterPro" id="IPR032808">
    <property type="entry name" value="DoxX"/>
</dbReference>
<evidence type="ECO:0000256" key="4">
    <source>
        <dbReference type="ARBA" id="ARBA00022989"/>
    </source>
</evidence>
<keyword evidence="5 6" id="KW-0472">Membrane</keyword>
<dbReference type="Pfam" id="PF07681">
    <property type="entry name" value="DoxX"/>
    <property type="match status" value="1"/>
</dbReference>
<keyword evidence="2" id="KW-1003">Cell membrane</keyword>
<gene>
    <name evidence="7" type="ORF">MNBD_GAMMA21-2222</name>
</gene>
<organism evidence="7">
    <name type="scientific">hydrothermal vent metagenome</name>
    <dbReference type="NCBI Taxonomy" id="652676"/>
    <lineage>
        <taxon>unclassified sequences</taxon>
        <taxon>metagenomes</taxon>
        <taxon>ecological metagenomes</taxon>
    </lineage>
</organism>
<keyword evidence="3 6" id="KW-0812">Transmembrane</keyword>
<feature type="transmembrane region" description="Helical" evidence="6">
    <location>
        <begin position="12"/>
        <end position="34"/>
    </location>
</feature>
<feature type="transmembrane region" description="Helical" evidence="6">
    <location>
        <begin position="74"/>
        <end position="95"/>
    </location>
</feature>
<keyword evidence="4 6" id="KW-1133">Transmembrane helix</keyword>
<dbReference type="EMBL" id="UOFR01000036">
    <property type="protein sequence ID" value="VAW96011.1"/>
    <property type="molecule type" value="Genomic_DNA"/>
</dbReference>
<dbReference type="PANTHER" id="PTHR33452:SF1">
    <property type="entry name" value="INNER MEMBRANE PROTEIN YPHA-RELATED"/>
    <property type="match status" value="1"/>
</dbReference>
<dbReference type="GO" id="GO:0005886">
    <property type="term" value="C:plasma membrane"/>
    <property type="evidence" value="ECO:0007669"/>
    <property type="project" value="UniProtKB-SubCell"/>
</dbReference>
<feature type="transmembrane region" description="Helical" evidence="6">
    <location>
        <begin position="46"/>
        <end position="67"/>
    </location>
</feature>
<evidence type="ECO:0000256" key="2">
    <source>
        <dbReference type="ARBA" id="ARBA00022475"/>
    </source>
</evidence>
<protein>
    <recommendedName>
        <fullName evidence="8">DoxX family protein</fullName>
    </recommendedName>
</protein>
<evidence type="ECO:0008006" key="8">
    <source>
        <dbReference type="Google" id="ProtNLM"/>
    </source>
</evidence>
<dbReference type="InterPro" id="IPR051907">
    <property type="entry name" value="DoxX-like_oxidoreductase"/>
</dbReference>
<reference evidence="7" key="1">
    <citation type="submission" date="2018-06" db="EMBL/GenBank/DDBJ databases">
        <authorList>
            <person name="Zhirakovskaya E."/>
        </authorList>
    </citation>
    <scope>NUCLEOTIDE SEQUENCE</scope>
</reference>
<dbReference type="PANTHER" id="PTHR33452">
    <property type="entry name" value="OXIDOREDUCTASE CATD-RELATED"/>
    <property type="match status" value="1"/>
</dbReference>
<feature type="transmembrane region" description="Helical" evidence="6">
    <location>
        <begin position="107"/>
        <end position="126"/>
    </location>
</feature>
<evidence type="ECO:0000256" key="6">
    <source>
        <dbReference type="SAM" id="Phobius"/>
    </source>
</evidence>
<proteinExistence type="predicted"/>
<evidence type="ECO:0000256" key="3">
    <source>
        <dbReference type="ARBA" id="ARBA00022692"/>
    </source>
</evidence>
<name>A0A3B0ZW77_9ZZZZ</name>
<evidence type="ECO:0000256" key="1">
    <source>
        <dbReference type="ARBA" id="ARBA00004651"/>
    </source>
</evidence>
<dbReference type="AlphaFoldDB" id="A0A3B0ZW77"/>
<evidence type="ECO:0000256" key="5">
    <source>
        <dbReference type="ARBA" id="ARBA00023136"/>
    </source>
</evidence>
<comment type="subcellular location">
    <subcellularLocation>
        <location evidence="1">Cell membrane</location>
        <topology evidence="1">Multi-pass membrane protein</topology>
    </subcellularLocation>
</comment>
<evidence type="ECO:0000313" key="7">
    <source>
        <dbReference type="EMBL" id="VAW96011.1"/>
    </source>
</evidence>
<accession>A0A3B0ZW77</accession>